<keyword evidence="2" id="KW-1185">Reference proteome</keyword>
<dbReference type="Proteomes" id="UP000683360">
    <property type="component" value="Unassembled WGS sequence"/>
</dbReference>
<gene>
    <name evidence="1" type="ORF">MEDL_12228</name>
</gene>
<dbReference type="OrthoDB" id="6046730at2759"/>
<evidence type="ECO:0000313" key="1">
    <source>
        <dbReference type="EMBL" id="CAG2197399.1"/>
    </source>
</evidence>
<name>A0A8S3QP38_MYTED</name>
<comment type="caution">
    <text evidence="1">The sequence shown here is derived from an EMBL/GenBank/DDBJ whole genome shotgun (WGS) entry which is preliminary data.</text>
</comment>
<dbReference type="AlphaFoldDB" id="A0A8S3QP38"/>
<reference evidence="1" key="1">
    <citation type="submission" date="2021-03" db="EMBL/GenBank/DDBJ databases">
        <authorList>
            <person name="Bekaert M."/>
        </authorList>
    </citation>
    <scope>NUCLEOTIDE SEQUENCE</scope>
</reference>
<proteinExistence type="predicted"/>
<dbReference type="EMBL" id="CAJPWZ010000647">
    <property type="protein sequence ID" value="CAG2197399.1"/>
    <property type="molecule type" value="Genomic_DNA"/>
</dbReference>
<accession>A0A8S3QP38</accession>
<evidence type="ECO:0000313" key="2">
    <source>
        <dbReference type="Proteomes" id="UP000683360"/>
    </source>
</evidence>
<protein>
    <recommendedName>
        <fullName evidence="3">Nucleotide-diphospho-sugar transferase domain-containing protein</fullName>
    </recommendedName>
</protein>
<evidence type="ECO:0008006" key="3">
    <source>
        <dbReference type="Google" id="ProtNLM"/>
    </source>
</evidence>
<sequence>MNRNTLMINLFKQKRILIFFIFIGIFKILLEQIQVTELTKYYIDKKFSPVHRSLFGSRKSTPVLVLFTTWTATKDKYLCHNNTVKNWKSLSPFVTPVLFSDEEFVRGEAESKGWRVLPVKQSSIGLPILKYMYMEIQKSFSSSFVAYSNSDILFTDSIVKTLMMVSQSNLSKTNELLLTGRRINVVNVTAIEASSFKGILKASERGELYAGDALDYFITTSWYPWKDAPDLVVGRPGFDNWIVANARLMNFSVIDTTETIIAVHQTTEAGNKEAHQQHNVSYNIELQEKFNERLRYNLGVTSCMKYKTVYSKNSSLKLRKTSINPSCFPILLTDSMIEMAKKINRLRKEQEQSRNKTQTVK</sequence>
<organism evidence="1 2">
    <name type="scientific">Mytilus edulis</name>
    <name type="common">Blue mussel</name>
    <dbReference type="NCBI Taxonomy" id="6550"/>
    <lineage>
        <taxon>Eukaryota</taxon>
        <taxon>Metazoa</taxon>
        <taxon>Spiralia</taxon>
        <taxon>Lophotrochozoa</taxon>
        <taxon>Mollusca</taxon>
        <taxon>Bivalvia</taxon>
        <taxon>Autobranchia</taxon>
        <taxon>Pteriomorphia</taxon>
        <taxon>Mytilida</taxon>
        <taxon>Mytiloidea</taxon>
        <taxon>Mytilidae</taxon>
        <taxon>Mytilinae</taxon>
        <taxon>Mytilus</taxon>
    </lineage>
</organism>